<evidence type="ECO:0000256" key="1">
    <source>
        <dbReference type="SAM" id="MobiDB-lite"/>
    </source>
</evidence>
<dbReference type="RefSeq" id="WP_002710109.1">
    <property type="nucleotide sequence ID" value="NZ_JH651384.1"/>
</dbReference>
<feature type="region of interest" description="Disordered" evidence="1">
    <location>
        <begin position="1"/>
        <end position="33"/>
    </location>
</feature>
<sequence>MIGTGNGESSKVTQFKPGRAKTGGRKAGTTNKISASVKERASLYVDDALNALVEIATDPQQPAEARVAAGKEILDRADGRPAQRIETTITDATESKYDDLATKIREEFMGKYGKD</sequence>
<name>A0A656HH39_THINJ</name>
<proteinExistence type="predicted"/>
<protein>
    <recommendedName>
        <fullName evidence="4">DUF5681 domain-containing protein</fullName>
    </recommendedName>
</protein>
<evidence type="ECO:0000313" key="3">
    <source>
        <dbReference type="Proteomes" id="UP000005317"/>
    </source>
</evidence>
<organism evidence="2 3">
    <name type="scientific">Thiothrix nivea (strain ATCC 35100 / DSM 5205 / JP2)</name>
    <dbReference type="NCBI Taxonomy" id="870187"/>
    <lineage>
        <taxon>Bacteria</taxon>
        <taxon>Pseudomonadati</taxon>
        <taxon>Pseudomonadota</taxon>
        <taxon>Gammaproteobacteria</taxon>
        <taxon>Thiotrichales</taxon>
        <taxon>Thiotrichaceae</taxon>
        <taxon>Thiothrix</taxon>
    </lineage>
</organism>
<dbReference type="Proteomes" id="UP000005317">
    <property type="component" value="Unassembled WGS sequence"/>
</dbReference>
<evidence type="ECO:0000313" key="2">
    <source>
        <dbReference type="EMBL" id="EIJ36228.1"/>
    </source>
</evidence>
<evidence type="ECO:0008006" key="4">
    <source>
        <dbReference type="Google" id="ProtNLM"/>
    </source>
</evidence>
<accession>A0A656HH39</accession>
<reference evidence="3" key="1">
    <citation type="journal article" date="2011" name="Stand. Genomic Sci.">
        <title>Genome sequence of the filamentous, gliding Thiothrix nivea neotype strain (JP2(T)).</title>
        <authorList>
            <person name="Lapidus A."/>
            <person name="Nolan M."/>
            <person name="Lucas S."/>
            <person name="Glavina Del Rio T."/>
            <person name="Tice H."/>
            <person name="Cheng J.F."/>
            <person name="Tapia R."/>
            <person name="Han C."/>
            <person name="Goodwin L."/>
            <person name="Pitluck S."/>
            <person name="Liolios K."/>
            <person name="Pagani I."/>
            <person name="Ivanova N."/>
            <person name="Huntemann M."/>
            <person name="Mavromatis K."/>
            <person name="Mikhailova N."/>
            <person name="Pati A."/>
            <person name="Chen A."/>
            <person name="Palaniappan K."/>
            <person name="Land M."/>
            <person name="Brambilla E.M."/>
            <person name="Rohde M."/>
            <person name="Abt B."/>
            <person name="Verbarg S."/>
            <person name="Goker M."/>
            <person name="Bristow J."/>
            <person name="Eisen J.A."/>
            <person name="Markowitz V."/>
            <person name="Hugenholtz P."/>
            <person name="Kyrpides N.C."/>
            <person name="Klenk H.P."/>
            <person name="Woyke T."/>
        </authorList>
    </citation>
    <scope>NUCLEOTIDE SEQUENCE [LARGE SCALE GENOMIC DNA]</scope>
    <source>
        <strain evidence="3">ATCC 35100 / DSM 5205 / JP2</strain>
    </source>
</reference>
<dbReference type="EMBL" id="JH651384">
    <property type="protein sequence ID" value="EIJ36228.1"/>
    <property type="molecule type" value="Genomic_DNA"/>
</dbReference>
<keyword evidence="3" id="KW-1185">Reference proteome</keyword>
<gene>
    <name evidence="2" type="ORF">Thini_3725</name>
</gene>
<dbReference type="AlphaFoldDB" id="A0A656HH39"/>